<evidence type="ECO:0000313" key="1">
    <source>
        <dbReference type="EMBL" id="GJM60786.1"/>
    </source>
</evidence>
<reference evidence="1 2" key="1">
    <citation type="submission" date="2021-12" db="EMBL/GenBank/DDBJ databases">
        <title>Genome sequencing of bacteria with rrn-lacking chromosome and rrn-plasmid.</title>
        <authorList>
            <person name="Anda M."/>
            <person name="Iwasaki W."/>
        </authorList>
    </citation>
    <scope>NUCLEOTIDE SEQUENCE [LARGE SCALE GENOMIC DNA]</scope>
    <source>
        <strain evidence="1 2">NBRC 15940</strain>
    </source>
</reference>
<name>A0AAN4VVM6_9BACT</name>
<gene>
    <name evidence="1" type="ORF">PEDI_13380</name>
</gene>
<dbReference type="AlphaFoldDB" id="A0AAN4VVM6"/>
<sequence length="346" mass="41150">MNFRMKIPVFFFLSFWLIHFTHGQSIPSEIDTSAIRDLVDKEGFRLFFDAQSVTTDTVDFSQIISVDFRKNKEIHLFSQEFVWRRDIVGGWTRTSPHTYLQGYFDEERFGGIYYDSESRKRLFEQFYYYKILGDSLYLYSAEDKSRLKWVLKILELNDSFMKFRSKQFGDLKYDRSDFIMTSMLGENVNRFAQKNGKLQCGDYPETPESCDACLQLSADLVMGMSARFLKQNVDTAYLHEKSPDKWILNDEQSRIVLEFEDGRLNRLRWVGVAGSGKYHFSEVYLGDVQTYVEKKFGKPSKVVSIDRLPNAEWWHYDPFPFRIQIRDERVHIIELFWAENYKYQSD</sequence>
<dbReference type="EMBL" id="BQKE01000001">
    <property type="protein sequence ID" value="GJM60786.1"/>
    <property type="molecule type" value="Genomic_DNA"/>
</dbReference>
<dbReference type="RefSeq" id="WP_338236466.1">
    <property type="nucleotide sequence ID" value="NZ_BQKE01000001.1"/>
</dbReference>
<keyword evidence="2" id="KW-1185">Reference proteome</keyword>
<comment type="caution">
    <text evidence="1">The sequence shown here is derived from an EMBL/GenBank/DDBJ whole genome shotgun (WGS) entry which is preliminary data.</text>
</comment>
<accession>A0AAN4VVM6</accession>
<organism evidence="1 2">
    <name type="scientific">Persicobacter diffluens</name>
    <dbReference type="NCBI Taxonomy" id="981"/>
    <lineage>
        <taxon>Bacteria</taxon>
        <taxon>Pseudomonadati</taxon>
        <taxon>Bacteroidota</taxon>
        <taxon>Cytophagia</taxon>
        <taxon>Cytophagales</taxon>
        <taxon>Persicobacteraceae</taxon>
        <taxon>Persicobacter</taxon>
    </lineage>
</organism>
<protein>
    <submittedName>
        <fullName evidence="1">Uncharacterized protein</fullName>
    </submittedName>
</protein>
<proteinExistence type="predicted"/>
<evidence type="ECO:0000313" key="2">
    <source>
        <dbReference type="Proteomes" id="UP001310022"/>
    </source>
</evidence>
<dbReference type="Proteomes" id="UP001310022">
    <property type="component" value="Unassembled WGS sequence"/>
</dbReference>